<evidence type="ECO:0008006" key="3">
    <source>
        <dbReference type="Google" id="ProtNLM"/>
    </source>
</evidence>
<organism evidence="1 2">
    <name type="scientific">Thiospirochaeta perfilievii</name>
    <dbReference type="NCBI Taxonomy" id="252967"/>
    <lineage>
        <taxon>Bacteria</taxon>
        <taxon>Pseudomonadati</taxon>
        <taxon>Spirochaetota</taxon>
        <taxon>Spirochaetia</taxon>
        <taxon>Spirochaetales</taxon>
        <taxon>Spirochaetaceae</taxon>
        <taxon>Thiospirochaeta</taxon>
    </lineage>
</organism>
<gene>
    <name evidence="1" type="ORF">EW093_07255</name>
</gene>
<keyword evidence="2" id="KW-1185">Reference proteome</keyword>
<dbReference type="OrthoDB" id="13401at2"/>
<proteinExistence type="predicted"/>
<dbReference type="EMBL" id="CP035807">
    <property type="protein sequence ID" value="QEN04505.1"/>
    <property type="molecule type" value="Genomic_DNA"/>
</dbReference>
<protein>
    <recommendedName>
        <fullName evidence="3">Peptidase C39 domain-containing protein</fullName>
    </recommendedName>
</protein>
<reference evidence="1 2" key="2">
    <citation type="submission" date="2019-09" db="EMBL/GenBank/DDBJ databases">
        <title>Complete Genome Sequence and Methylome Analysis of free living Spirochaetas.</title>
        <authorList>
            <person name="Leshcheva N."/>
            <person name="Mikheeva N."/>
        </authorList>
    </citation>
    <scope>NUCLEOTIDE SEQUENCE [LARGE SCALE GENOMIC DNA]</scope>
    <source>
        <strain evidence="1 2">P</strain>
    </source>
</reference>
<dbReference type="AlphaFoldDB" id="A0A5C1Q8W3"/>
<evidence type="ECO:0000313" key="2">
    <source>
        <dbReference type="Proteomes" id="UP000323824"/>
    </source>
</evidence>
<dbReference type="Gene3D" id="3.90.70.10">
    <property type="entry name" value="Cysteine proteinases"/>
    <property type="match status" value="1"/>
</dbReference>
<dbReference type="RefSeq" id="WP_149567752.1">
    <property type="nucleotide sequence ID" value="NZ_CP035807.1"/>
</dbReference>
<accession>A0A5C1Q8W3</accession>
<dbReference type="Proteomes" id="UP000323824">
    <property type="component" value="Chromosome"/>
</dbReference>
<sequence>MILIIATLLSLVTPKETMRFSYINEQNFDNSCGYSVVSSLLDIYWNIPTTEEDVFNNYLNIDKDKNEIKSNMFFMCEYIEKKGIKTKVFKMNIIQLNEAIKKISPIIVHYDKPYEQ</sequence>
<name>A0A5C1Q8W3_9SPIO</name>
<dbReference type="KEGG" id="sper:EW093_07255"/>
<reference evidence="1 2" key="1">
    <citation type="submission" date="2019-02" db="EMBL/GenBank/DDBJ databases">
        <authorList>
            <person name="Fomenkov A."/>
            <person name="Dubinina G."/>
            <person name="Grabovich M."/>
            <person name="Vincze T."/>
            <person name="Roberts R.J."/>
        </authorList>
    </citation>
    <scope>NUCLEOTIDE SEQUENCE [LARGE SCALE GENOMIC DNA]</scope>
    <source>
        <strain evidence="1 2">P</strain>
    </source>
</reference>
<evidence type="ECO:0000313" key="1">
    <source>
        <dbReference type="EMBL" id="QEN04505.1"/>
    </source>
</evidence>